<dbReference type="InterPro" id="IPR022278">
    <property type="entry name" value="Pser_aminoTfrase"/>
</dbReference>
<comment type="catalytic activity">
    <reaction evidence="11 12 13">
        <text>O-phospho-L-serine + 2-oxoglutarate = 3-phosphooxypyruvate + L-glutamate</text>
        <dbReference type="Rhea" id="RHEA:14329"/>
        <dbReference type="ChEBI" id="CHEBI:16810"/>
        <dbReference type="ChEBI" id="CHEBI:18110"/>
        <dbReference type="ChEBI" id="CHEBI:29985"/>
        <dbReference type="ChEBI" id="CHEBI:57524"/>
        <dbReference type="EC" id="2.6.1.52"/>
    </reaction>
</comment>
<organism evidence="16 17">
    <name type="scientific">Rhodopirellula islandica</name>
    <dbReference type="NCBI Taxonomy" id="595434"/>
    <lineage>
        <taxon>Bacteria</taxon>
        <taxon>Pseudomonadati</taxon>
        <taxon>Planctomycetota</taxon>
        <taxon>Planctomycetia</taxon>
        <taxon>Pirellulales</taxon>
        <taxon>Pirellulaceae</taxon>
        <taxon>Rhodopirellula</taxon>
    </lineage>
</organism>
<keyword evidence="8 12" id="KW-0664">Pyridoxine biosynthesis</keyword>
<dbReference type="EC" id="2.6.1.52" evidence="12"/>
<dbReference type="UniPathway" id="UPA00135">
    <property type="reaction ID" value="UER00197"/>
</dbReference>
<name>A0A0J1EL86_RHOIS</name>
<feature type="binding site" evidence="12">
    <location>
        <position position="194"/>
    </location>
    <ligand>
        <name>pyridoxal 5'-phosphate</name>
        <dbReference type="ChEBI" id="CHEBI:597326"/>
    </ligand>
</feature>
<keyword evidence="17" id="KW-1185">Reference proteome</keyword>
<keyword evidence="7 12" id="KW-0663">Pyridoxal phosphate</keyword>
<keyword evidence="4 12" id="KW-0032">Aminotransferase</keyword>
<evidence type="ECO:0000256" key="5">
    <source>
        <dbReference type="ARBA" id="ARBA00022605"/>
    </source>
</evidence>
<keyword evidence="9 12" id="KW-0718">Serine biosynthesis</keyword>
<evidence type="ECO:0000256" key="9">
    <source>
        <dbReference type="ARBA" id="ARBA00023299"/>
    </source>
</evidence>
<comment type="subcellular location">
    <subcellularLocation>
        <location evidence="12">Cytoplasm</location>
    </subcellularLocation>
</comment>
<comment type="similarity">
    <text evidence="3 12">Belongs to the class-V pyridoxal-phosphate-dependent aminotransferase family. SerC subfamily.</text>
</comment>
<evidence type="ECO:0000256" key="3">
    <source>
        <dbReference type="ARBA" id="ARBA00006904"/>
    </source>
</evidence>
<feature type="binding site" evidence="12">
    <location>
        <position position="217"/>
    </location>
    <ligand>
        <name>pyridoxal 5'-phosphate</name>
        <dbReference type="ChEBI" id="CHEBI:597326"/>
    </ligand>
</feature>
<dbReference type="AlphaFoldDB" id="A0A0J1EL86"/>
<dbReference type="PROSITE" id="PS00595">
    <property type="entry name" value="AA_TRANSFER_CLASS_5"/>
    <property type="match status" value="1"/>
</dbReference>
<dbReference type="GO" id="GO:0005737">
    <property type="term" value="C:cytoplasm"/>
    <property type="evidence" value="ECO:0007669"/>
    <property type="project" value="UniProtKB-SubCell"/>
</dbReference>
<dbReference type="PANTHER" id="PTHR43247:SF1">
    <property type="entry name" value="PHOSPHOSERINE AMINOTRANSFERASE"/>
    <property type="match status" value="1"/>
</dbReference>
<dbReference type="FunFam" id="3.90.1150.10:FF:000006">
    <property type="entry name" value="Phosphoserine aminotransferase"/>
    <property type="match status" value="1"/>
</dbReference>
<feature type="region of interest" description="Disordered" evidence="14">
    <location>
        <begin position="1"/>
        <end position="25"/>
    </location>
</feature>
<dbReference type="NCBIfam" id="TIGR01364">
    <property type="entry name" value="serC_1"/>
    <property type="match status" value="1"/>
</dbReference>
<feature type="binding site" evidence="12">
    <location>
        <position position="123"/>
    </location>
    <ligand>
        <name>pyridoxal 5'-phosphate</name>
        <dbReference type="ChEBI" id="CHEBI:597326"/>
    </ligand>
</feature>
<evidence type="ECO:0000313" key="16">
    <source>
        <dbReference type="EMBL" id="KLU06304.1"/>
    </source>
</evidence>
<feature type="binding site" evidence="12">
    <location>
        <position position="173"/>
    </location>
    <ligand>
        <name>pyridoxal 5'-phosphate</name>
        <dbReference type="ChEBI" id="CHEBI:597326"/>
    </ligand>
</feature>
<comment type="subunit">
    <text evidence="12">Homodimer.</text>
</comment>
<protein>
    <recommendedName>
        <fullName evidence="12">Phosphoserine aminotransferase</fullName>
        <ecNumber evidence="12">2.6.1.52</ecNumber>
    </recommendedName>
    <alternativeName>
        <fullName evidence="12">Phosphohydroxythreonine aminotransferase</fullName>
        <shortName evidence="12">PSAT</shortName>
    </alternativeName>
</protein>
<accession>A0A0J1EL86</accession>
<evidence type="ECO:0000256" key="10">
    <source>
        <dbReference type="ARBA" id="ARBA00047630"/>
    </source>
</evidence>
<sequence length="384" mass="42079">MTASAQGVQTTPTRQSSASNPERVFNFSAGPATMPESVLREIQDEMLCYPGAGASIMEISHRDKLFVDVLHDAESTIRELLNVSDDYSVMFMQGGASLQFSAIPANLLRGSGKRAQYALTGSWGKKAIKEAKKEGDVDVLFDAAESNYDHVPSASELVCPDDAAYLYYCSNETIQGVQFPTEPNCPDSVPLVSDASSDFLCRPLPIEKYGLLYACAQKNAGPAGVSVVIMRKDLLDRADPNIPGYLHFKNHHDNDSEWNTPPTFAIYVLGKVARWLRDDMGGLEKMESINREKSQHLYSTIDSSNGFYRGHAQPNCRSLMNVTFNLPSDELTAKFIAEAAEHKLAALKGHRSVGGIRASIYNAMPREGVNTLASFMNDFASKNS</sequence>
<evidence type="ECO:0000256" key="14">
    <source>
        <dbReference type="SAM" id="MobiDB-lite"/>
    </source>
</evidence>
<dbReference type="Pfam" id="PF00266">
    <property type="entry name" value="Aminotran_5"/>
    <property type="match status" value="1"/>
</dbReference>
<dbReference type="Proteomes" id="UP000036367">
    <property type="component" value="Unassembled WGS sequence"/>
</dbReference>
<comment type="pathway">
    <text evidence="2 12 13">Amino-acid biosynthesis; L-serine biosynthesis; L-serine from 3-phospho-D-glycerate: step 2/3.</text>
</comment>
<evidence type="ECO:0000256" key="13">
    <source>
        <dbReference type="RuleBase" id="RU004505"/>
    </source>
</evidence>
<dbReference type="GO" id="GO:0030170">
    <property type="term" value="F:pyridoxal phosphate binding"/>
    <property type="evidence" value="ECO:0007669"/>
    <property type="project" value="UniProtKB-UniRule"/>
</dbReference>
<feature type="compositionally biased region" description="Polar residues" evidence="14">
    <location>
        <begin position="1"/>
        <end position="20"/>
    </location>
</feature>
<evidence type="ECO:0000256" key="11">
    <source>
        <dbReference type="ARBA" id="ARBA00049007"/>
    </source>
</evidence>
<dbReference type="EMBL" id="LECT01000015">
    <property type="protein sequence ID" value="KLU06304.1"/>
    <property type="molecule type" value="Genomic_DNA"/>
</dbReference>
<evidence type="ECO:0000259" key="15">
    <source>
        <dbReference type="Pfam" id="PF00266"/>
    </source>
</evidence>
<feature type="binding site" evidence="12">
    <location>
        <position position="62"/>
    </location>
    <ligand>
        <name>L-glutamate</name>
        <dbReference type="ChEBI" id="CHEBI:29985"/>
    </ligand>
</feature>
<keyword evidence="5 12" id="KW-0028">Amino-acid biosynthesis</keyword>
<dbReference type="NCBIfam" id="NF003764">
    <property type="entry name" value="PRK05355.1"/>
    <property type="match status" value="1"/>
</dbReference>
<dbReference type="HAMAP" id="MF_00160">
    <property type="entry name" value="SerC_aminotrans_5"/>
    <property type="match status" value="1"/>
</dbReference>
<evidence type="ECO:0000256" key="6">
    <source>
        <dbReference type="ARBA" id="ARBA00022679"/>
    </source>
</evidence>
<evidence type="ECO:0000313" key="17">
    <source>
        <dbReference type="Proteomes" id="UP000036367"/>
    </source>
</evidence>
<proteinExistence type="inferred from homology"/>
<feature type="binding site" evidence="12">
    <location>
        <begin position="259"/>
        <end position="260"/>
    </location>
    <ligand>
        <name>pyridoxal 5'-phosphate</name>
        <dbReference type="ChEBI" id="CHEBI:597326"/>
    </ligand>
</feature>
<evidence type="ECO:0000256" key="4">
    <source>
        <dbReference type="ARBA" id="ARBA00022576"/>
    </source>
</evidence>
<dbReference type="GO" id="GO:0008615">
    <property type="term" value="P:pyridoxine biosynthetic process"/>
    <property type="evidence" value="ECO:0007669"/>
    <property type="project" value="UniProtKB-UniRule"/>
</dbReference>
<keyword evidence="12" id="KW-0963">Cytoplasm</keyword>
<evidence type="ECO:0000256" key="8">
    <source>
        <dbReference type="ARBA" id="ARBA00023096"/>
    </source>
</evidence>
<dbReference type="SUPFAM" id="SSF53383">
    <property type="entry name" value="PLP-dependent transferases"/>
    <property type="match status" value="1"/>
</dbReference>
<evidence type="ECO:0000256" key="2">
    <source>
        <dbReference type="ARBA" id="ARBA00005099"/>
    </source>
</evidence>
<dbReference type="Gene3D" id="3.90.1150.10">
    <property type="entry name" value="Aspartate Aminotransferase, domain 1"/>
    <property type="match status" value="1"/>
</dbReference>
<dbReference type="STRING" id="595434.RISK_001515"/>
<dbReference type="GO" id="GO:0004648">
    <property type="term" value="F:O-phospho-L-serine:2-oxoglutarate aminotransferase activity"/>
    <property type="evidence" value="ECO:0007669"/>
    <property type="project" value="UniProtKB-UniRule"/>
</dbReference>
<dbReference type="InterPro" id="IPR000192">
    <property type="entry name" value="Aminotrans_V_dom"/>
</dbReference>
<feature type="modified residue" description="N6-(pyridoxal phosphate)lysine" evidence="12">
    <location>
        <position position="218"/>
    </location>
</feature>
<dbReference type="Gene3D" id="3.40.640.10">
    <property type="entry name" value="Type I PLP-dependent aspartate aminotransferase-like (Major domain)"/>
    <property type="match status" value="1"/>
</dbReference>
<dbReference type="InterPro" id="IPR015422">
    <property type="entry name" value="PyrdxlP-dep_Trfase_small"/>
</dbReference>
<feature type="domain" description="Aminotransferase class V" evidence="15">
    <location>
        <begin position="24"/>
        <end position="372"/>
    </location>
</feature>
<evidence type="ECO:0000256" key="7">
    <source>
        <dbReference type="ARBA" id="ARBA00022898"/>
    </source>
</evidence>
<dbReference type="PANTHER" id="PTHR43247">
    <property type="entry name" value="PHOSPHOSERINE AMINOTRANSFERASE"/>
    <property type="match status" value="1"/>
</dbReference>
<comment type="pathway">
    <text evidence="1 12">Cofactor biosynthesis; pyridoxine 5'-phosphate biosynthesis; pyridoxine 5'-phosphate from D-erythrose 4-phosphate: step 3/5.</text>
</comment>
<comment type="catalytic activity">
    <reaction evidence="10 12">
        <text>4-(phosphooxy)-L-threonine + 2-oxoglutarate = (R)-3-hydroxy-2-oxo-4-phosphooxybutanoate + L-glutamate</text>
        <dbReference type="Rhea" id="RHEA:16573"/>
        <dbReference type="ChEBI" id="CHEBI:16810"/>
        <dbReference type="ChEBI" id="CHEBI:29985"/>
        <dbReference type="ChEBI" id="CHEBI:58452"/>
        <dbReference type="ChEBI" id="CHEBI:58538"/>
        <dbReference type="EC" id="2.6.1.52"/>
    </reaction>
</comment>
<reference evidence="16" key="1">
    <citation type="submission" date="2015-05" db="EMBL/GenBank/DDBJ databases">
        <title>Permanent draft genome of Rhodopirellula islandicus K833.</title>
        <authorList>
            <person name="Kizina J."/>
            <person name="Richter M."/>
            <person name="Glockner F.O."/>
            <person name="Harder J."/>
        </authorList>
    </citation>
    <scope>NUCLEOTIDE SEQUENCE [LARGE SCALE GENOMIC DNA]</scope>
    <source>
        <strain evidence="16">K833</strain>
    </source>
</reference>
<dbReference type="InterPro" id="IPR015421">
    <property type="entry name" value="PyrdxlP-dep_Trfase_major"/>
</dbReference>
<comment type="caution">
    <text evidence="12">Lacks conserved residue(s) required for the propagation of feature annotation.</text>
</comment>
<dbReference type="InterPro" id="IPR020578">
    <property type="entry name" value="Aminotrans_V_PyrdxlP_BS"/>
</dbReference>
<comment type="function">
    <text evidence="12">Catalyzes the reversible conversion of 3-phosphohydroxypyruvate to phosphoserine and of 3-hydroxy-2-oxo-4-phosphonooxybutanoate to phosphohydroxythreonine.</text>
</comment>
<keyword evidence="6 12" id="KW-0808">Transferase</keyword>
<dbReference type="GO" id="GO:0006564">
    <property type="term" value="P:L-serine biosynthetic process"/>
    <property type="evidence" value="ECO:0007669"/>
    <property type="project" value="UniProtKB-UniRule"/>
</dbReference>
<evidence type="ECO:0000256" key="1">
    <source>
        <dbReference type="ARBA" id="ARBA00004915"/>
    </source>
</evidence>
<dbReference type="PATRIC" id="fig|595434.4.peg.1450"/>
<comment type="caution">
    <text evidence="16">The sequence shown here is derived from an EMBL/GenBank/DDBJ whole genome shotgun (WGS) entry which is preliminary data.</text>
</comment>
<gene>
    <name evidence="12" type="primary">serC</name>
    <name evidence="16" type="ORF">RISK_001515</name>
</gene>
<dbReference type="PIRSF" id="PIRSF000525">
    <property type="entry name" value="SerC"/>
    <property type="match status" value="1"/>
</dbReference>
<dbReference type="FunFam" id="3.40.640.10:FF:000010">
    <property type="entry name" value="Phosphoserine aminotransferase"/>
    <property type="match status" value="1"/>
</dbReference>
<dbReference type="UniPathway" id="UPA00244">
    <property type="reaction ID" value="UER00311"/>
</dbReference>
<evidence type="ECO:0000256" key="12">
    <source>
        <dbReference type="HAMAP-Rule" id="MF_00160"/>
    </source>
</evidence>
<dbReference type="RefSeq" id="WP_083434814.1">
    <property type="nucleotide sequence ID" value="NZ_LECT01000015.1"/>
</dbReference>
<dbReference type="InterPro" id="IPR015424">
    <property type="entry name" value="PyrdxlP-dep_Trfase"/>
</dbReference>
<dbReference type="OrthoDB" id="9809412at2"/>
<comment type="cofactor">
    <cofactor evidence="12">
        <name>pyridoxal 5'-phosphate</name>
        <dbReference type="ChEBI" id="CHEBI:597326"/>
    </cofactor>
    <text evidence="12">Binds 1 pyridoxal phosphate per subunit.</text>
</comment>
<feature type="binding site" evidence="12">
    <location>
        <begin position="96"/>
        <end position="97"/>
    </location>
    <ligand>
        <name>pyridoxal 5'-phosphate</name>
        <dbReference type="ChEBI" id="CHEBI:597326"/>
    </ligand>
</feature>